<dbReference type="GO" id="GO:0003700">
    <property type="term" value="F:DNA-binding transcription factor activity"/>
    <property type="evidence" value="ECO:0007669"/>
    <property type="project" value="TreeGrafter"/>
</dbReference>
<dbReference type="SUPFAM" id="SSF46785">
    <property type="entry name" value="Winged helix' DNA-binding domain"/>
    <property type="match status" value="1"/>
</dbReference>
<evidence type="ECO:0000259" key="5">
    <source>
        <dbReference type="PROSITE" id="PS51078"/>
    </source>
</evidence>
<evidence type="ECO:0000313" key="6">
    <source>
        <dbReference type="EMBL" id="CAP44717.1"/>
    </source>
</evidence>
<evidence type="ECO:0000313" key="7">
    <source>
        <dbReference type="Proteomes" id="UP000001225"/>
    </source>
</evidence>
<dbReference type="PROSITE" id="PS51078">
    <property type="entry name" value="ICLR_ED"/>
    <property type="match status" value="1"/>
</dbReference>
<sequence length="277" mass="30201">MELLDSPSDTARANGSQAIHRAISVLRCIARGRNQGVALSIICRQTGLNKSTVHRLTTALIINGLVQQDEQTRRYFLGAECYALGLVASDRFGLHNFVGQPVRRLAATTGDAAFFSLRQGTHSLCLLREEGNYPLKSHVLQAGDRHPLGVGGGSLSMLAALDDAEVESLLDQNMEDIALVYPNYTREALLEHVQATRARGYALNRGMVLKGSWGLGVAVRDPDGKVVGAYSIATVESRMTPEREAQLYGLLRKEADALEEYLRERGLPCAFNTQAHA</sequence>
<evidence type="ECO:0000256" key="3">
    <source>
        <dbReference type="ARBA" id="ARBA00023163"/>
    </source>
</evidence>
<dbReference type="STRING" id="94624.Bpet4366"/>
<dbReference type="eggNOG" id="COG1414">
    <property type="taxonomic scope" value="Bacteria"/>
</dbReference>
<gene>
    <name evidence="6" type="ordered locus">Bpet4366</name>
</gene>
<name>A9ICV1_BORPD</name>
<keyword evidence="3" id="KW-0804">Transcription</keyword>
<dbReference type="Pfam" id="PF01614">
    <property type="entry name" value="IclR_C"/>
    <property type="match status" value="1"/>
</dbReference>
<dbReference type="Proteomes" id="UP000001225">
    <property type="component" value="Chromosome"/>
</dbReference>
<organism evidence="6 7">
    <name type="scientific">Bordetella petrii (strain ATCC BAA-461 / DSM 12804 / CCUG 43448 / CIP 107267 / Se-1111R)</name>
    <dbReference type="NCBI Taxonomy" id="340100"/>
    <lineage>
        <taxon>Bacteria</taxon>
        <taxon>Pseudomonadati</taxon>
        <taxon>Pseudomonadota</taxon>
        <taxon>Betaproteobacteria</taxon>
        <taxon>Burkholderiales</taxon>
        <taxon>Alcaligenaceae</taxon>
        <taxon>Bordetella</taxon>
    </lineage>
</organism>
<proteinExistence type="predicted"/>
<feature type="domain" description="IclR-ED" evidence="5">
    <location>
        <begin position="80"/>
        <end position="264"/>
    </location>
</feature>
<dbReference type="KEGG" id="bpt:Bpet4366"/>
<dbReference type="Gene3D" id="3.30.450.40">
    <property type="match status" value="1"/>
</dbReference>
<feature type="domain" description="HTH iclR-type" evidence="4">
    <location>
        <begin position="16"/>
        <end position="79"/>
    </location>
</feature>
<dbReference type="PANTHER" id="PTHR30136">
    <property type="entry name" value="HELIX-TURN-HELIX TRANSCRIPTIONAL REGULATOR, ICLR FAMILY"/>
    <property type="match status" value="1"/>
</dbReference>
<dbReference type="PROSITE" id="PS51077">
    <property type="entry name" value="HTH_ICLR"/>
    <property type="match status" value="1"/>
</dbReference>
<keyword evidence="1" id="KW-0805">Transcription regulation</keyword>
<dbReference type="GO" id="GO:0003677">
    <property type="term" value="F:DNA binding"/>
    <property type="evidence" value="ECO:0007669"/>
    <property type="project" value="UniProtKB-KW"/>
</dbReference>
<keyword evidence="2" id="KW-0238">DNA-binding</keyword>
<dbReference type="Pfam" id="PF09339">
    <property type="entry name" value="HTH_IclR"/>
    <property type="match status" value="1"/>
</dbReference>
<dbReference type="InterPro" id="IPR036388">
    <property type="entry name" value="WH-like_DNA-bd_sf"/>
</dbReference>
<accession>A9ICV1</accession>
<keyword evidence="7" id="KW-1185">Reference proteome</keyword>
<dbReference type="EMBL" id="AM902716">
    <property type="protein sequence ID" value="CAP44717.1"/>
    <property type="molecule type" value="Genomic_DNA"/>
</dbReference>
<evidence type="ECO:0000259" key="4">
    <source>
        <dbReference type="PROSITE" id="PS51077"/>
    </source>
</evidence>
<dbReference type="InterPro" id="IPR014757">
    <property type="entry name" value="Tscrpt_reg_IclR_C"/>
</dbReference>
<reference evidence="6 7" key="1">
    <citation type="journal article" date="2008" name="BMC Genomics">
        <title>The missing link: Bordetella petrii is endowed with both the metabolic versatility of environmental bacteria and virulence traits of pathogenic Bordetellae.</title>
        <authorList>
            <person name="Gross R."/>
            <person name="Guzman C.A."/>
            <person name="Sebaihia M."/>
            <person name="Martins Dos Santos V.A."/>
            <person name="Pieper D.H."/>
            <person name="Koebnik R."/>
            <person name="Lechner M."/>
            <person name="Bartels D."/>
            <person name="Buhrmester J."/>
            <person name="Choudhuri J.V."/>
            <person name="Ebensen T."/>
            <person name="Gaigalat L."/>
            <person name="Herrmann S."/>
            <person name="Khachane A.N."/>
            <person name="Larisch C."/>
            <person name="Link S."/>
            <person name="Linke B."/>
            <person name="Meyer F."/>
            <person name="Mormann S."/>
            <person name="Nakunst D."/>
            <person name="Rueckert C."/>
            <person name="Schneiker-Bekel S."/>
            <person name="Schulze K."/>
            <person name="Vorhoelter F.J."/>
            <person name="Yevsa T."/>
            <person name="Engle J.T."/>
            <person name="Goldman W.E."/>
            <person name="Puehler A."/>
            <person name="Goebel U.B."/>
            <person name="Goesmann A."/>
            <person name="Bloecker H."/>
            <person name="Kaiser O."/>
            <person name="Martinez-Arias R."/>
        </authorList>
    </citation>
    <scope>NUCLEOTIDE SEQUENCE [LARGE SCALE GENOMIC DNA]</scope>
    <source>
        <strain evidence="7">ATCC BAA-461 / DSM 12804 / CCUG 43448 / CIP 107267 / Se-1111R</strain>
    </source>
</reference>
<dbReference type="SUPFAM" id="SSF55781">
    <property type="entry name" value="GAF domain-like"/>
    <property type="match status" value="1"/>
</dbReference>
<dbReference type="InterPro" id="IPR050707">
    <property type="entry name" value="HTH_MetabolicPath_Reg"/>
</dbReference>
<dbReference type="InterPro" id="IPR036390">
    <property type="entry name" value="WH_DNA-bd_sf"/>
</dbReference>
<dbReference type="AlphaFoldDB" id="A9ICV1"/>
<dbReference type="PANTHER" id="PTHR30136:SF39">
    <property type="entry name" value="TRANSCRIPTIONAL REGULATORY PROTEIN"/>
    <property type="match status" value="1"/>
</dbReference>
<protein>
    <submittedName>
        <fullName evidence="6">Transcriptional regulator, IclR family</fullName>
    </submittedName>
</protein>
<dbReference type="SMART" id="SM00346">
    <property type="entry name" value="HTH_ICLR"/>
    <property type="match status" value="1"/>
</dbReference>
<evidence type="ECO:0000256" key="1">
    <source>
        <dbReference type="ARBA" id="ARBA00023015"/>
    </source>
</evidence>
<dbReference type="InterPro" id="IPR029016">
    <property type="entry name" value="GAF-like_dom_sf"/>
</dbReference>
<evidence type="ECO:0000256" key="2">
    <source>
        <dbReference type="ARBA" id="ARBA00023125"/>
    </source>
</evidence>
<dbReference type="GO" id="GO:0045892">
    <property type="term" value="P:negative regulation of DNA-templated transcription"/>
    <property type="evidence" value="ECO:0007669"/>
    <property type="project" value="TreeGrafter"/>
</dbReference>
<dbReference type="Gene3D" id="1.10.10.10">
    <property type="entry name" value="Winged helix-like DNA-binding domain superfamily/Winged helix DNA-binding domain"/>
    <property type="match status" value="1"/>
</dbReference>
<dbReference type="InterPro" id="IPR005471">
    <property type="entry name" value="Tscrpt_reg_IclR_N"/>
</dbReference>